<dbReference type="AlphaFoldDB" id="A0AAD4QHC0"/>
<dbReference type="InterPro" id="IPR000424">
    <property type="entry name" value="Primosome_PriB/ssb"/>
</dbReference>
<dbReference type="InterPro" id="IPR011344">
    <property type="entry name" value="ssDNA-bd"/>
</dbReference>
<comment type="caution">
    <text evidence="4">The sequence shown here is derived from an EMBL/GenBank/DDBJ whole genome shotgun (WGS) entry which is preliminary data.</text>
</comment>
<dbReference type="GO" id="GO:0006264">
    <property type="term" value="P:mitochondrial DNA replication"/>
    <property type="evidence" value="ECO:0007669"/>
    <property type="project" value="TreeGrafter"/>
</dbReference>
<gene>
    <name evidence="4" type="ORF">EDB92DRAFT_1941086</name>
</gene>
<dbReference type="CDD" id="cd04496">
    <property type="entry name" value="SSB_OBF"/>
    <property type="match status" value="1"/>
</dbReference>
<dbReference type="InterPro" id="IPR012340">
    <property type="entry name" value="NA-bd_OB-fold"/>
</dbReference>
<dbReference type="EMBL" id="JAKELL010000004">
    <property type="protein sequence ID" value="KAH8999449.1"/>
    <property type="molecule type" value="Genomic_DNA"/>
</dbReference>
<protein>
    <submittedName>
        <fullName evidence="4">Single-strand binding protein family-domain-containing protein</fullName>
    </submittedName>
</protein>
<sequence length="163" mass="18152">MFSLLSRNINPVSIPINLRALSTTASRSADLSKLVLIGRLGRDPEVRTTKSDKEYVSYTVATTNYPAPPPGPDGTRPESRTTWHHILSFSPTANNYLRNLQKGTQVFVEANFELREPDPSADPATPQGQRQIFLRHETIRVLRNPPHATEENNGTEESAEESS</sequence>
<dbReference type="GO" id="GO:0042645">
    <property type="term" value="C:mitochondrial nucleoid"/>
    <property type="evidence" value="ECO:0007669"/>
    <property type="project" value="TreeGrafter"/>
</dbReference>
<dbReference type="PANTHER" id="PTHR10302">
    <property type="entry name" value="SINGLE-STRANDED DNA-BINDING PROTEIN"/>
    <property type="match status" value="1"/>
</dbReference>
<proteinExistence type="predicted"/>
<dbReference type="Proteomes" id="UP001201163">
    <property type="component" value="Unassembled WGS sequence"/>
</dbReference>
<keyword evidence="1 2" id="KW-0238">DNA-binding</keyword>
<evidence type="ECO:0000256" key="2">
    <source>
        <dbReference type="PROSITE-ProRule" id="PRU00252"/>
    </source>
</evidence>
<dbReference type="Pfam" id="PF00436">
    <property type="entry name" value="SSB"/>
    <property type="match status" value="1"/>
</dbReference>
<dbReference type="GO" id="GO:0003697">
    <property type="term" value="F:single-stranded DNA binding"/>
    <property type="evidence" value="ECO:0007669"/>
    <property type="project" value="InterPro"/>
</dbReference>
<evidence type="ECO:0000256" key="3">
    <source>
        <dbReference type="SAM" id="MobiDB-lite"/>
    </source>
</evidence>
<dbReference type="SUPFAM" id="SSF50249">
    <property type="entry name" value="Nucleic acid-binding proteins"/>
    <property type="match status" value="1"/>
</dbReference>
<reference evidence="4" key="1">
    <citation type="submission" date="2022-01" db="EMBL/GenBank/DDBJ databases">
        <title>Comparative genomics reveals a dynamic genome evolution in the ectomycorrhizal milk-cap (Lactarius) mushrooms.</title>
        <authorList>
            <consortium name="DOE Joint Genome Institute"/>
            <person name="Lebreton A."/>
            <person name="Tang N."/>
            <person name="Kuo A."/>
            <person name="LaButti K."/>
            <person name="Drula E."/>
            <person name="Barry K."/>
            <person name="Clum A."/>
            <person name="Lipzen A."/>
            <person name="Mousain D."/>
            <person name="Ng V."/>
            <person name="Wang R."/>
            <person name="Wang X."/>
            <person name="Dai Y."/>
            <person name="Henrissat B."/>
            <person name="Grigoriev I.V."/>
            <person name="Guerin-Laguette A."/>
            <person name="Yu F."/>
            <person name="Martin F.M."/>
        </authorList>
    </citation>
    <scope>NUCLEOTIDE SEQUENCE</scope>
    <source>
        <strain evidence="4">QP</strain>
    </source>
</reference>
<evidence type="ECO:0000313" key="5">
    <source>
        <dbReference type="Proteomes" id="UP001201163"/>
    </source>
</evidence>
<keyword evidence="5" id="KW-1185">Reference proteome</keyword>
<feature type="compositionally biased region" description="Acidic residues" evidence="3">
    <location>
        <begin position="153"/>
        <end position="163"/>
    </location>
</feature>
<dbReference type="PROSITE" id="PS50935">
    <property type="entry name" value="SSB"/>
    <property type="match status" value="1"/>
</dbReference>
<name>A0AAD4QHC0_9AGAM</name>
<accession>A0AAD4QHC0</accession>
<evidence type="ECO:0000256" key="1">
    <source>
        <dbReference type="ARBA" id="ARBA00023125"/>
    </source>
</evidence>
<dbReference type="Gene3D" id="2.40.50.140">
    <property type="entry name" value="Nucleic acid-binding proteins"/>
    <property type="match status" value="1"/>
</dbReference>
<feature type="region of interest" description="Disordered" evidence="3">
    <location>
        <begin position="137"/>
        <end position="163"/>
    </location>
</feature>
<organism evidence="4 5">
    <name type="scientific">Lactarius akahatsu</name>
    <dbReference type="NCBI Taxonomy" id="416441"/>
    <lineage>
        <taxon>Eukaryota</taxon>
        <taxon>Fungi</taxon>
        <taxon>Dikarya</taxon>
        <taxon>Basidiomycota</taxon>
        <taxon>Agaricomycotina</taxon>
        <taxon>Agaricomycetes</taxon>
        <taxon>Russulales</taxon>
        <taxon>Russulaceae</taxon>
        <taxon>Lactarius</taxon>
    </lineage>
</organism>
<evidence type="ECO:0000313" key="4">
    <source>
        <dbReference type="EMBL" id="KAH8999449.1"/>
    </source>
</evidence>
<dbReference type="PANTHER" id="PTHR10302:SF0">
    <property type="entry name" value="SINGLE-STRANDED DNA-BINDING PROTEIN, MITOCHONDRIAL"/>
    <property type="match status" value="1"/>
</dbReference>